<dbReference type="InterPro" id="IPR026708">
    <property type="entry name" value="CSPP1"/>
</dbReference>
<organism evidence="2 3">
    <name type="scientific">Streblomastix strix</name>
    <dbReference type="NCBI Taxonomy" id="222440"/>
    <lineage>
        <taxon>Eukaryota</taxon>
        <taxon>Metamonada</taxon>
        <taxon>Preaxostyla</taxon>
        <taxon>Oxymonadida</taxon>
        <taxon>Streblomastigidae</taxon>
        <taxon>Streblomastix</taxon>
    </lineage>
</organism>
<feature type="region of interest" description="Disordered" evidence="1">
    <location>
        <begin position="132"/>
        <end position="154"/>
    </location>
</feature>
<dbReference type="GO" id="GO:0000922">
    <property type="term" value="C:spindle pole"/>
    <property type="evidence" value="ECO:0007669"/>
    <property type="project" value="InterPro"/>
</dbReference>
<gene>
    <name evidence="2" type="ORF">EZS28_054908</name>
</gene>
<proteinExistence type="predicted"/>
<protein>
    <submittedName>
        <fullName evidence="2">Uncharacterized protein</fullName>
    </submittedName>
</protein>
<dbReference type="PANTHER" id="PTHR21616">
    <property type="entry name" value="CENTROSOME SPINDLE POLE ASSOCIATED PROTEIN"/>
    <property type="match status" value="1"/>
</dbReference>
<evidence type="ECO:0000256" key="1">
    <source>
        <dbReference type="SAM" id="MobiDB-lite"/>
    </source>
</evidence>
<sequence length="154" mass="18435">MFHQFHKHHLLILNTIQINYSRIINNNNKENHLVLLLHIQDSLNHHNQQQQQQAPLNNKRLLEQQYRDDLKVQAQQKQQEKQKKKKEEEEYNRMMVIQMNEYNPWGKGGGGAPLRDEEGRVMAVLKGGKAGALEQTHYKEWEKENEYKKQKEKD</sequence>
<dbReference type="PANTHER" id="PTHR21616:SF2">
    <property type="entry name" value="CENTROSOME AND SPINDLE POLE-ASSOCIATED PROTEIN 1"/>
    <property type="match status" value="1"/>
</dbReference>
<comment type="caution">
    <text evidence="2">The sequence shown here is derived from an EMBL/GenBank/DDBJ whole genome shotgun (WGS) entry which is preliminary data.</text>
</comment>
<dbReference type="EMBL" id="SNRW01046149">
    <property type="protein sequence ID" value="KAA6318694.1"/>
    <property type="molecule type" value="Genomic_DNA"/>
</dbReference>
<feature type="compositionally biased region" description="Basic and acidic residues" evidence="1">
    <location>
        <begin position="136"/>
        <end position="154"/>
    </location>
</feature>
<dbReference type="Proteomes" id="UP000324800">
    <property type="component" value="Unassembled WGS sequence"/>
</dbReference>
<dbReference type="GO" id="GO:0005813">
    <property type="term" value="C:centrosome"/>
    <property type="evidence" value="ECO:0007669"/>
    <property type="project" value="InterPro"/>
</dbReference>
<evidence type="ECO:0000313" key="3">
    <source>
        <dbReference type="Proteomes" id="UP000324800"/>
    </source>
</evidence>
<name>A0A5J4QCL4_9EUKA</name>
<dbReference type="OrthoDB" id="10044099at2759"/>
<reference evidence="2 3" key="1">
    <citation type="submission" date="2019-03" db="EMBL/GenBank/DDBJ databases">
        <title>Single cell metagenomics reveals metabolic interactions within the superorganism composed of flagellate Streblomastix strix and complex community of Bacteroidetes bacteria on its surface.</title>
        <authorList>
            <person name="Treitli S.C."/>
            <person name="Kolisko M."/>
            <person name="Husnik F."/>
            <person name="Keeling P."/>
            <person name="Hampl V."/>
        </authorList>
    </citation>
    <scope>NUCLEOTIDE SEQUENCE [LARGE SCALE GENOMIC DNA]</scope>
    <source>
        <strain evidence="2">ST1C</strain>
    </source>
</reference>
<dbReference type="AlphaFoldDB" id="A0A5J4QCL4"/>
<accession>A0A5J4QCL4</accession>
<evidence type="ECO:0000313" key="2">
    <source>
        <dbReference type="EMBL" id="KAA6318694.1"/>
    </source>
</evidence>
<dbReference type="GO" id="GO:0005874">
    <property type="term" value="C:microtubule"/>
    <property type="evidence" value="ECO:0007669"/>
    <property type="project" value="InterPro"/>
</dbReference>
<feature type="compositionally biased region" description="Basic and acidic residues" evidence="1">
    <location>
        <begin position="78"/>
        <end position="92"/>
    </location>
</feature>
<dbReference type="GO" id="GO:0032467">
    <property type="term" value="P:positive regulation of cytokinesis"/>
    <property type="evidence" value="ECO:0007669"/>
    <property type="project" value="InterPro"/>
</dbReference>
<feature type="region of interest" description="Disordered" evidence="1">
    <location>
        <begin position="69"/>
        <end position="92"/>
    </location>
</feature>